<feature type="transmembrane region" description="Helical" evidence="1">
    <location>
        <begin position="30"/>
        <end position="48"/>
    </location>
</feature>
<name>A0A3G8F0V0_9CAUD</name>
<evidence type="ECO:0000313" key="3">
    <source>
        <dbReference type="Proteomes" id="UP000277463"/>
    </source>
</evidence>
<keyword evidence="1" id="KW-0812">Transmembrane</keyword>
<dbReference type="Proteomes" id="UP000277463">
    <property type="component" value="Segment"/>
</dbReference>
<organism evidence="2 3">
    <name type="scientific">Proteus phage Mydo</name>
    <dbReference type="NCBI Taxonomy" id="2483610"/>
    <lineage>
        <taxon>Viruses</taxon>
        <taxon>Duplodnaviria</taxon>
        <taxon>Heunggongvirae</taxon>
        <taxon>Uroviricota</taxon>
        <taxon>Caudoviricetes</taxon>
        <taxon>Vequintavirinae</taxon>
        <taxon>Mydovirus</taxon>
        <taxon>Mydovirus mydo</taxon>
    </lineage>
</organism>
<keyword evidence="1" id="KW-0472">Membrane</keyword>
<sequence>MIEIWKTLGCVIMTIIMGTGLVLTTEFREFLGMLLFGIAFAFWANLFLDRFWRLLENH</sequence>
<keyword evidence="3" id="KW-1185">Reference proteome</keyword>
<evidence type="ECO:0000256" key="1">
    <source>
        <dbReference type="SAM" id="Phobius"/>
    </source>
</evidence>
<proteinExistence type="predicted"/>
<keyword evidence="1" id="KW-1133">Transmembrane helix</keyword>
<protein>
    <submittedName>
        <fullName evidence="2">Uncharacterized protein</fullName>
    </submittedName>
</protein>
<gene>
    <name evidence="2" type="ORF">CPT_Mydo_100</name>
</gene>
<evidence type="ECO:0000313" key="2">
    <source>
        <dbReference type="EMBL" id="AZF87675.1"/>
    </source>
</evidence>
<dbReference type="EMBL" id="MK024806">
    <property type="protein sequence ID" value="AZF87675.1"/>
    <property type="molecule type" value="Genomic_DNA"/>
</dbReference>
<accession>A0A3G8F0V0</accession>
<feature type="transmembrane region" description="Helical" evidence="1">
    <location>
        <begin position="7"/>
        <end position="24"/>
    </location>
</feature>
<reference evidence="3" key="1">
    <citation type="submission" date="2018-10" db="EMBL/GenBank/DDBJ databases">
        <title>Complete genome sequence of Proteus mirabilis phage Mydo.</title>
        <authorList>
            <person name="Jones B.T."/>
            <person name="Lessor L."/>
            <person name="Newkirk H.N."/>
            <person name="O'Leary C.J."/>
            <person name="Liu M."/>
        </authorList>
    </citation>
    <scope>NUCLEOTIDE SEQUENCE [LARGE SCALE GENOMIC DNA]</scope>
</reference>